<dbReference type="Gene3D" id="3.30.40.10">
    <property type="entry name" value="Zinc/RING finger domain, C3HC4 (zinc finger)"/>
    <property type="match status" value="1"/>
</dbReference>
<dbReference type="EMBL" id="JAUJYO010000005">
    <property type="protein sequence ID" value="KAK1315680.1"/>
    <property type="molecule type" value="Genomic_DNA"/>
</dbReference>
<dbReference type="GO" id="GO:0016567">
    <property type="term" value="P:protein ubiquitination"/>
    <property type="evidence" value="ECO:0007669"/>
    <property type="project" value="TreeGrafter"/>
</dbReference>
<dbReference type="InterPro" id="IPR001841">
    <property type="entry name" value="Znf_RING"/>
</dbReference>
<evidence type="ECO:0000256" key="1">
    <source>
        <dbReference type="ARBA" id="ARBA00022723"/>
    </source>
</evidence>
<dbReference type="SUPFAM" id="SSF57850">
    <property type="entry name" value="RING/U-box"/>
    <property type="match status" value="1"/>
</dbReference>
<sequence length="153" mass="17521">MEEKISFVIGLQRLMAYSHSDLETALVGMMNNSTRYGDNFIGYAGLISEYIFRGVSALQPEDCGLAIWVELDKVIEYSRDREEEEVETVRYDGSGAEEEEEVCPVCLKSLVIGEEIKRTPCGHLFHGECIFRWLERSRTCPMCRFDMHASVHL</sequence>
<dbReference type="SMART" id="SM00184">
    <property type="entry name" value="RING"/>
    <property type="match status" value="1"/>
</dbReference>
<dbReference type="Proteomes" id="UP001180020">
    <property type="component" value="Unassembled WGS sequence"/>
</dbReference>
<dbReference type="InterPro" id="IPR013083">
    <property type="entry name" value="Znf_RING/FYVE/PHD"/>
</dbReference>
<evidence type="ECO:0000256" key="2">
    <source>
        <dbReference type="ARBA" id="ARBA00022771"/>
    </source>
</evidence>
<dbReference type="GO" id="GO:0061630">
    <property type="term" value="F:ubiquitin protein ligase activity"/>
    <property type="evidence" value="ECO:0007669"/>
    <property type="project" value="TreeGrafter"/>
</dbReference>
<dbReference type="PANTHER" id="PTHR15710">
    <property type="entry name" value="E3 UBIQUITIN-PROTEIN LIGASE PRAJA"/>
    <property type="match status" value="1"/>
</dbReference>
<dbReference type="Pfam" id="PF13639">
    <property type="entry name" value="zf-RING_2"/>
    <property type="match status" value="1"/>
</dbReference>
<organism evidence="6 7">
    <name type="scientific">Acorus calamus</name>
    <name type="common">Sweet flag</name>
    <dbReference type="NCBI Taxonomy" id="4465"/>
    <lineage>
        <taxon>Eukaryota</taxon>
        <taxon>Viridiplantae</taxon>
        <taxon>Streptophyta</taxon>
        <taxon>Embryophyta</taxon>
        <taxon>Tracheophyta</taxon>
        <taxon>Spermatophyta</taxon>
        <taxon>Magnoliopsida</taxon>
        <taxon>Liliopsida</taxon>
        <taxon>Acoraceae</taxon>
        <taxon>Acorus</taxon>
    </lineage>
</organism>
<name>A0AAV9EPW1_ACOCL</name>
<keyword evidence="1" id="KW-0479">Metal-binding</keyword>
<dbReference type="AlphaFoldDB" id="A0AAV9EPW1"/>
<dbReference type="GO" id="GO:0008270">
    <property type="term" value="F:zinc ion binding"/>
    <property type="evidence" value="ECO:0007669"/>
    <property type="project" value="UniProtKB-KW"/>
</dbReference>
<keyword evidence="2 4" id="KW-0863">Zinc-finger</keyword>
<protein>
    <submittedName>
        <fullName evidence="6">E3 ubiquitin ligase BIG BROTHER</fullName>
    </submittedName>
</protein>
<dbReference type="GO" id="GO:0005737">
    <property type="term" value="C:cytoplasm"/>
    <property type="evidence" value="ECO:0007669"/>
    <property type="project" value="TreeGrafter"/>
</dbReference>
<comment type="caution">
    <text evidence="6">The sequence shown here is derived from an EMBL/GenBank/DDBJ whole genome shotgun (WGS) entry which is preliminary data.</text>
</comment>
<evidence type="ECO:0000313" key="7">
    <source>
        <dbReference type="Proteomes" id="UP001180020"/>
    </source>
</evidence>
<keyword evidence="7" id="KW-1185">Reference proteome</keyword>
<accession>A0AAV9EPW1</accession>
<keyword evidence="3" id="KW-0862">Zinc</keyword>
<reference evidence="6" key="2">
    <citation type="submission" date="2023-06" db="EMBL/GenBank/DDBJ databases">
        <authorList>
            <person name="Ma L."/>
            <person name="Liu K.-W."/>
            <person name="Li Z."/>
            <person name="Hsiao Y.-Y."/>
            <person name="Qi Y."/>
            <person name="Fu T."/>
            <person name="Tang G."/>
            <person name="Zhang D."/>
            <person name="Sun W.-H."/>
            <person name="Liu D.-K."/>
            <person name="Li Y."/>
            <person name="Chen G.-Z."/>
            <person name="Liu X.-D."/>
            <person name="Liao X.-Y."/>
            <person name="Jiang Y.-T."/>
            <person name="Yu X."/>
            <person name="Hao Y."/>
            <person name="Huang J."/>
            <person name="Zhao X.-W."/>
            <person name="Ke S."/>
            <person name="Chen Y.-Y."/>
            <person name="Wu W.-L."/>
            <person name="Hsu J.-L."/>
            <person name="Lin Y.-F."/>
            <person name="Huang M.-D."/>
            <person name="Li C.-Y."/>
            <person name="Huang L."/>
            <person name="Wang Z.-W."/>
            <person name="Zhao X."/>
            <person name="Zhong W.-Y."/>
            <person name="Peng D.-H."/>
            <person name="Ahmad S."/>
            <person name="Lan S."/>
            <person name="Zhang J.-S."/>
            <person name="Tsai W.-C."/>
            <person name="Van De Peer Y."/>
            <person name="Liu Z.-J."/>
        </authorList>
    </citation>
    <scope>NUCLEOTIDE SEQUENCE</scope>
    <source>
        <strain evidence="6">CP</strain>
        <tissue evidence="6">Leaves</tissue>
    </source>
</reference>
<evidence type="ECO:0000313" key="6">
    <source>
        <dbReference type="EMBL" id="KAK1315680.1"/>
    </source>
</evidence>
<evidence type="ECO:0000256" key="4">
    <source>
        <dbReference type="PROSITE-ProRule" id="PRU00175"/>
    </source>
</evidence>
<reference evidence="6" key="1">
    <citation type="journal article" date="2023" name="Nat. Commun.">
        <title>Diploid and tetraploid genomes of Acorus and the evolution of monocots.</title>
        <authorList>
            <person name="Ma L."/>
            <person name="Liu K.W."/>
            <person name="Li Z."/>
            <person name="Hsiao Y.Y."/>
            <person name="Qi Y."/>
            <person name="Fu T."/>
            <person name="Tang G.D."/>
            <person name="Zhang D."/>
            <person name="Sun W.H."/>
            <person name="Liu D.K."/>
            <person name="Li Y."/>
            <person name="Chen G.Z."/>
            <person name="Liu X.D."/>
            <person name="Liao X.Y."/>
            <person name="Jiang Y.T."/>
            <person name="Yu X."/>
            <person name="Hao Y."/>
            <person name="Huang J."/>
            <person name="Zhao X.W."/>
            <person name="Ke S."/>
            <person name="Chen Y.Y."/>
            <person name="Wu W.L."/>
            <person name="Hsu J.L."/>
            <person name="Lin Y.F."/>
            <person name="Huang M.D."/>
            <person name="Li C.Y."/>
            <person name="Huang L."/>
            <person name="Wang Z.W."/>
            <person name="Zhao X."/>
            <person name="Zhong W.Y."/>
            <person name="Peng D.H."/>
            <person name="Ahmad S."/>
            <person name="Lan S."/>
            <person name="Zhang J.S."/>
            <person name="Tsai W.C."/>
            <person name="Van de Peer Y."/>
            <person name="Liu Z.J."/>
        </authorList>
    </citation>
    <scope>NUCLEOTIDE SEQUENCE</scope>
    <source>
        <strain evidence="6">CP</strain>
    </source>
</reference>
<dbReference type="PROSITE" id="PS50089">
    <property type="entry name" value="ZF_RING_2"/>
    <property type="match status" value="1"/>
</dbReference>
<evidence type="ECO:0000256" key="3">
    <source>
        <dbReference type="ARBA" id="ARBA00022833"/>
    </source>
</evidence>
<gene>
    <name evidence="6" type="primary">BB</name>
    <name evidence="6" type="ORF">QJS10_CPA05g00516</name>
</gene>
<evidence type="ECO:0000259" key="5">
    <source>
        <dbReference type="PROSITE" id="PS50089"/>
    </source>
</evidence>
<proteinExistence type="predicted"/>
<feature type="domain" description="RING-type" evidence="5">
    <location>
        <begin position="103"/>
        <end position="144"/>
    </location>
</feature>
<dbReference type="PANTHER" id="PTHR15710:SF243">
    <property type="entry name" value="E3 UBIQUITIN-PROTEIN LIGASE PRAJA-2 ISOFORM X1"/>
    <property type="match status" value="1"/>
</dbReference>